<feature type="region of interest" description="Disordered" evidence="1">
    <location>
        <begin position="24"/>
        <end position="151"/>
    </location>
</feature>
<dbReference type="Proteomes" id="UP000199170">
    <property type="component" value="Unassembled WGS sequence"/>
</dbReference>
<dbReference type="AlphaFoldDB" id="A0A1H3HGV8"/>
<gene>
    <name evidence="2" type="ORF">SAMN04487946_10772</name>
</gene>
<feature type="compositionally biased region" description="Basic residues" evidence="1">
    <location>
        <begin position="36"/>
        <end position="46"/>
    </location>
</feature>
<feature type="compositionally biased region" description="Basic residues" evidence="1">
    <location>
        <begin position="106"/>
        <end position="120"/>
    </location>
</feature>
<protein>
    <submittedName>
        <fullName evidence="2">Uncharacterized protein</fullName>
    </submittedName>
</protein>
<reference evidence="3" key="1">
    <citation type="submission" date="2016-10" db="EMBL/GenBank/DDBJ databases">
        <authorList>
            <person name="Varghese N."/>
            <person name="Submissions S."/>
        </authorList>
    </citation>
    <scope>NUCLEOTIDE SEQUENCE [LARGE SCALE GENOMIC DNA]</scope>
    <source>
        <strain evidence="3">CGMCC 1.10118</strain>
    </source>
</reference>
<dbReference type="EMBL" id="FNPB01000007">
    <property type="protein sequence ID" value="SDY14697.1"/>
    <property type="molecule type" value="Genomic_DNA"/>
</dbReference>
<evidence type="ECO:0000313" key="2">
    <source>
        <dbReference type="EMBL" id="SDY14697.1"/>
    </source>
</evidence>
<proteinExistence type="predicted"/>
<sequence>MNPITPPQPPVLSPLTAYSWASTTGKNWRLDWGPPGRRRPPHRSRKGVSEAVATRQAKNDPRSIVPAHGGTKGRQADGTARARTRGNLRPWASPPSLRDERDTRCKRIPRPNGRRIRHTPRGADVSRTNPVSPRRTPFGRREVANGDVGPARCPTLESSPFNAGRMSTVIVDPYVRCRQFVTTIRMSPQHRLCSRHDALDVRVCVRACPNDRKQFTGTR</sequence>
<keyword evidence="3" id="KW-1185">Reference proteome</keyword>
<organism evidence="2 3">
    <name type="scientific">Halobellus clavatus</name>
    <dbReference type="NCBI Taxonomy" id="660517"/>
    <lineage>
        <taxon>Archaea</taxon>
        <taxon>Methanobacteriati</taxon>
        <taxon>Methanobacteriota</taxon>
        <taxon>Stenosarchaea group</taxon>
        <taxon>Halobacteria</taxon>
        <taxon>Halobacteriales</taxon>
        <taxon>Haloferacaceae</taxon>
        <taxon>Halobellus</taxon>
    </lineage>
</organism>
<evidence type="ECO:0000313" key="3">
    <source>
        <dbReference type="Proteomes" id="UP000199170"/>
    </source>
</evidence>
<name>A0A1H3HGV8_9EURY</name>
<evidence type="ECO:0000256" key="1">
    <source>
        <dbReference type="SAM" id="MobiDB-lite"/>
    </source>
</evidence>
<accession>A0A1H3HGV8</accession>